<protein>
    <submittedName>
        <fullName evidence="1">Uncharacterized protein</fullName>
    </submittedName>
</protein>
<accession>A0ABV0ZSZ8</accession>
<name>A0ABV0ZSZ8_9TELE</name>
<proteinExistence type="predicted"/>
<dbReference type="Proteomes" id="UP001469553">
    <property type="component" value="Unassembled WGS sequence"/>
</dbReference>
<comment type="caution">
    <text evidence="1">The sequence shown here is derived from an EMBL/GenBank/DDBJ whole genome shotgun (WGS) entry which is preliminary data.</text>
</comment>
<evidence type="ECO:0000313" key="1">
    <source>
        <dbReference type="EMBL" id="MEQ2308942.1"/>
    </source>
</evidence>
<dbReference type="EMBL" id="JAHRIP010070371">
    <property type="protein sequence ID" value="MEQ2308942.1"/>
    <property type="molecule type" value="Genomic_DNA"/>
</dbReference>
<organism evidence="1 2">
    <name type="scientific">Ameca splendens</name>
    <dbReference type="NCBI Taxonomy" id="208324"/>
    <lineage>
        <taxon>Eukaryota</taxon>
        <taxon>Metazoa</taxon>
        <taxon>Chordata</taxon>
        <taxon>Craniata</taxon>
        <taxon>Vertebrata</taxon>
        <taxon>Euteleostomi</taxon>
        <taxon>Actinopterygii</taxon>
        <taxon>Neopterygii</taxon>
        <taxon>Teleostei</taxon>
        <taxon>Neoteleostei</taxon>
        <taxon>Acanthomorphata</taxon>
        <taxon>Ovalentaria</taxon>
        <taxon>Atherinomorphae</taxon>
        <taxon>Cyprinodontiformes</taxon>
        <taxon>Goodeidae</taxon>
        <taxon>Ameca</taxon>
    </lineage>
</organism>
<sequence>MSWDLLRSALSASAAASFPFPSLDPSLQAQSGRQLTMADLGEGEDEIQFLRTVSLLLAPVQADVGWVFTASVFDGWWGVYRIKMTAPLHTSHWSGSPHHADRRMGAWKRCGNIMMDTKKERMGADSEGVFWSEWCCHCSKLEFIRRSTLRGVSGAMYVLGGMVRGAVRCSLLQLPHFTEFGHRGDAQVVSCSQVKSADGLHVKAVALQHATRELSREVPAPMVVML</sequence>
<keyword evidence="2" id="KW-1185">Reference proteome</keyword>
<gene>
    <name evidence="1" type="ORF">AMECASPLE_033443</name>
</gene>
<evidence type="ECO:0000313" key="2">
    <source>
        <dbReference type="Proteomes" id="UP001469553"/>
    </source>
</evidence>
<reference evidence="1 2" key="1">
    <citation type="submission" date="2021-06" db="EMBL/GenBank/DDBJ databases">
        <authorList>
            <person name="Palmer J.M."/>
        </authorList>
    </citation>
    <scope>NUCLEOTIDE SEQUENCE [LARGE SCALE GENOMIC DNA]</scope>
    <source>
        <strain evidence="1 2">AS_MEX2019</strain>
        <tissue evidence="1">Muscle</tissue>
    </source>
</reference>